<evidence type="ECO:0000256" key="1">
    <source>
        <dbReference type="SAM" id="MobiDB-lite"/>
    </source>
</evidence>
<organism evidence="2 3">
    <name type="scientific">Prymnesium parvum</name>
    <name type="common">Toxic golden alga</name>
    <dbReference type="NCBI Taxonomy" id="97485"/>
    <lineage>
        <taxon>Eukaryota</taxon>
        <taxon>Haptista</taxon>
        <taxon>Haptophyta</taxon>
        <taxon>Prymnesiophyceae</taxon>
        <taxon>Prymnesiales</taxon>
        <taxon>Prymnesiaceae</taxon>
        <taxon>Prymnesium</taxon>
    </lineage>
</organism>
<evidence type="ECO:0000313" key="2">
    <source>
        <dbReference type="EMBL" id="KAL1515630.1"/>
    </source>
</evidence>
<feature type="compositionally biased region" description="Basic and acidic residues" evidence="1">
    <location>
        <begin position="121"/>
        <end position="132"/>
    </location>
</feature>
<gene>
    <name evidence="2" type="ORF">AB1Y20_002248</name>
</gene>
<dbReference type="AlphaFoldDB" id="A0AB34JA49"/>
<comment type="caution">
    <text evidence="2">The sequence shown here is derived from an EMBL/GenBank/DDBJ whole genome shotgun (WGS) entry which is preliminary data.</text>
</comment>
<reference evidence="2 3" key="1">
    <citation type="journal article" date="2024" name="Science">
        <title>Giant polyketide synthase enzymes in the biosynthesis of giant marine polyether toxins.</title>
        <authorList>
            <person name="Fallon T.R."/>
            <person name="Shende V.V."/>
            <person name="Wierzbicki I.H."/>
            <person name="Pendleton A.L."/>
            <person name="Watervoot N.F."/>
            <person name="Auber R.P."/>
            <person name="Gonzalez D.J."/>
            <person name="Wisecaver J.H."/>
            <person name="Moore B.S."/>
        </authorList>
    </citation>
    <scope>NUCLEOTIDE SEQUENCE [LARGE SCALE GENOMIC DNA]</scope>
    <source>
        <strain evidence="2 3">12B1</strain>
    </source>
</reference>
<evidence type="ECO:0000313" key="3">
    <source>
        <dbReference type="Proteomes" id="UP001515480"/>
    </source>
</evidence>
<name>A0AB34JA49_PRYPA</name>
<dbReference type="Gene3D" id="2.60.120.620">
    <property type="entry name" value="q2cbj1_9rhob like domain"/>
    <property type="match status" value="1"/>
</dbReference>
<dbReference type="SUPFAM" id="SSF51197">
    <property type="entry name" value="Clavaminate synthase-like"/>
    <property type="match status" value="1"/>
</dbReference>
<dbReference type="EMBL" id="JBGBPQ010000011">
    <property type="protein sequence ID" value="KAL1515630.1"/>
    <property type="molecule type" value="Genomic_DNA"/>
</dbReference>
<sequence>MLELSEALLPKLPALTLDSAPAPSAPSESWIDPAAFLNASALPPLASRRSAFARLRLALLDAAASFPSRAVGLDLTHRCCAGAHTRAALRALARYSAADDLSRAIFRLDCDEPPHGCGGGAEERRRPRDERAGGGMRDAPGRPGCAAAAAGCRGGAEERRRLLDERGWVGVRDWGLHLPALQRQAQAQLDAARGARRSAPAVVRVTNPPIPALEPLLRNQELARLLSKYLGGPVRYEGHVLLHVSNRATPANYISAQWHHDRCGRRVKVFVFLHDVGIDGHPTLVAERTNKLWYYMHEDVRTSRIDARYVYSNFNVTPMVGPAGGGFVFDTNMLHRGMHEGSQSRTTLVLEFHRHGKIGVLSKLGVRSLPCPSLTYPTRSTVPVTGRVGYQLFPPENDTSWTGRK</sequence>
<accession>A0AB34JA49</accession>
<evidence type="ECO:0008006" key="4">
    <source>
        <dbReference type="Google" id="ProtNLM"/>
    </source>
</evidence>
<protein>
    <recommendedName>
        <fullName evidence="4">Fe2OG dioxygenase domain-containing protein</fullName>
    </recommendedName>
</protein>
<proteinExistence type="predicted"/>
<feature type="region of interest" description="Disordered" evidence="1">
    <location>
        <begin position="116"/>
        <end position="143"/>
    </location>
</feature>
<dbReference type="Proteomes" id="UP001515480">
    <property type="component" value="Unassembled WGS sequence"/>
</dbReference>
<keyword evidence="3" id="KW-1185">Reference proteome</keyword>